<dbReference type="Pfam" id="PF02558">
    <property type="entry name" value="ApbA"/>
    <property type="match status" value="1"/>
</dbReference>
<name>A0A085BJJ9_9FLAO</name>
<reference evidence="12 13" key="1">
    <citation type="submission" date="2014-07" db="EMBL/GenBank/DDBJ databases">
        <title>Epilithonimonas lactis LMG 22401 Genome.</title>
        <authorList>
            <person name="Pipes S.E."/>
            <person name="Stropko S.J."/>
        </authorList>
    </citation>
    <scope>NUCLEOTIDE SEQUENCE [LARGE SCALE GENOMIC DNA]</scope>
    <source>
        <strain evidence="12 13">LMG 24401</strain>
    </source>
</reference>
<evidence type="ECO:0000256" key="7">
    <source>
        <dbReference type="ARBA" id="ARBA00032024"/>
    </source>
</evidence>
<keyword evidence="13" id="KW-1185">Reference proteome</keyword>
<dbReference type="AlphaFoldDB" id="A0A085BJJ9"/>
<evidence type="ECO:0000259" key="10">
    <source>
        <dbReference type="Pfam" id="PF02558"/>
    </source>
</evidence>
<evidence type="ECO:0000313" key="12">
    <source>
        <dbReference type="EMBL" id="KFC22644.1"/>
    </source>
</evidence>
<gene>
    <name evidence="12" type="ORF">IO89_06210</name>
</gene>
<dbReference type="SUPFAM" id="SSF48179">
    <property type="entry name" value="6-phosphogluconate dehydrogenase C-terminal domain-like"/>
    <property type="match status" value="1"/>
</dbReference>
<keyword evidence="5 9" id="KW-0521">NADP</keyword>
<dbReference type="EMBL" id="JPLY01000002">
    <property type="protein sequence ID" value="KFC22644.1"/>
    <property type="molecule type" value="Genomic_DNA"/>
</dbReference>
<accession>A0A085BJJ9</accession>
<protein>
    <recommendedName>
        <fullName evidence="4 9">2-dehydropantoate 2-reductase</fullName>
        <ecNumber evidence="3 9">1.1.1.169</ecNumber>
    </recommendedName>
    <alternativeName>
        <fullName evidence="7 9">Ketopantoate reductase</fullName>
    </alternativeName>
</protein>
<dbReference type="EC" id="1.1.1.169" evidence="3 9"/>
<evidence type="ECO:0000256" key="6">
    <source>
        <dbReference type="ARBA" id="ARBA00023002"/>
    </source>
</evidence>
<evidence type="ECO:0000256" key="8">
    <source>
        <dbReference type="ARBA" id="ARBA00048793"/>
    </source>
</evidence>
<dbReference type="InterPro" id="IPR003710">
    <property type="entry name" value="ApbA"/>
</dbReference>
<dbReference type="Gene3D" id="1.10.1040.10">
    <property type="entry name" value="N-(1-d-carboxylethyl)-l-norvaline Dehydrogenase, domain 2"/>
    <property type="match status" value="1"/>
</dbReference>
<evidence type="ECO:0000256" key="3">
    <source>
        <dbReference type="ARBA" id="ARBA00013014"/>
    </source>
</evidence>
<dbReference type="PANTHER" id="PTHR21708">
    <property type="entry name" value="PROBABLE 2-DEHYDROPANTOATE 2-REDUCTASE"/>
    <property type="match status" value="1"/>
</dbReference>
<sequence>MEKKNIVVIGLGGVGGYFGFKINQFNEKENPFRITFVARSKTYDVVSENGLTLLSPEHPENITKPDEIVQSISEINNADLVLICVKEYDLENVCEQLKQVISTNTILLPLMNGVDIYDRVKKIIPENTILPACVYVASHIKEKGIVEHKGKPGKLIFGKDPSNASENVEWIINLMTDSRITFDFKKNSFADIWTKFIFVASFGLVSAKYNSSIGTVCNDTVQKQEATAIMKEVKAIADKKSIGLPSDIIEKSFEKASTFPPATPTSLQLDINVKQQNNELELFAGAIIHYGKELGIETPSTQKIHQELTEKIQQLSL</sequence>
<comment type="caution">
    <text evidence="12">The sequence shown here is derived from an EMBL/GenBank/DDBJ whole genome shotgun (WGS) entry which is preliminary data.</text>
</comment>
<evidence type="ECO:0000256" key="1">
    <source>
        <dbReference type="ARBA" id="ARBA00004994"/>
    </source>
</evidence>
<dbReference type="eggNOG" id="COG1893">
    <property type="taxonomic scope" value="Bacteria"/>
</dbReference>
<dbReference type="GO" id="GO:0005737">
    <property type="term" value="C:cytoplasm"/>
    <property type="evidence" value="ECO:0007669"/>
    <property type="project" value="TreeGrafter"/>
</dbReference>
<comment type="pathway">
    <text evidence="1 9">Cofactor biosynthesis; (R)-pantothenate biosynthesis; (R)-pantoate from 3-methyl-2-oxobutanoate: step 2/2.</text>
</comment>
<dbReference type="UniPathway" id="UPA00028">
    <property type="reaction ID" value="UER00004"/>
</dbReference>
<dbReference type="Gene3D" id="3.40.50.720">
    <property type="entry name" value="NAD(P)-binding Rossmann-like Domain"/>
    <property type="match status" value="1"/>
</dbReference>
<dbReference type="GO" id="GO:0008677">
    <property type="term" value="F:2-dehydropantoate 2-reductase activity"/>
    <property type="evidence" value="ECO:0007669"/>
    <property type="project" value="UniProtKB-EC"/>
</dbReference>
<dbReference type="STRING" id="421072.SAMN04488097_3158"/>
<dbReference type="GO" id="GO:0015940">
    <property type="term" value="P:pantothenate biosynthetic process"/>
    <property type="evidence" value="ECO:0007669"/>
    <property type="project" value="UniProtKB-UniPathway"/>
</dbReference>
<keyword evidence="9" id="KW-0566">Pantothenate biosynthesis</keyword>
<feature type="domain" description="Ketopantoate reductase C-terminal" evidence="11">
    <location>
        <begin position="190"/>
        <end position="310"/>
    </location>
</feature>
<dbReference type="NCBIfam" id="TIGR00745">
    <property type="entry name" value="apbA_panE"/>
    <property type="match status" value="1"/>
</dbReference>
<evidence type="ECO:0000256" key="5">
    <source>
        <dbReference type="ARBA" id="ARBA00022857"/>
    </source>
</evidence>
<evidence type="ECO:0000313" key="13">
    <source>
        <dbReference type="Proteomes" id="UP000028623"/>
    </source>
</evidence>
<dbReference type="Pfam" id="PF08546">
    <property type="entry name" value="ApbA_C"/>
    <property type="match status" value="1"/>
</dbReference>
<dbReference type="Proteomes" id="UP000028623">
    <property type="component" value="Unassembled WGS sequence"/>
</dbReference>
<evidence type="ECO:0000259" key="11">
    <source>
        <dbReference type="Pfam" id="PF08546"/>
    </source>
</evidence>
<dbReference type="InterPro" id="IPR013332">
    <property type="entry name" value="KPR_N"/>
</dbReference>
<feature type="domain" description="Ketopantoate reductase N-terminal" evidence="10">
    <location>
        <begin position="6"/>
        <end position="159"/>
    </location>
</feature>
<evidence type="ECO:0000256" key="2">
    <source>
        <dbReference type="ARBA" id="ARBA00007870"/>
    </source>
</evidence>
<evidence type="ECO:0000256" key="4">
    <source>
        <dbReference type="ARBA" id="ARBA00019465"/>
    </source>
</evidence>
<dbReference type="InterPro" id="IPR036291">
    <property type="entry name" value="NAD(P)-bd_dom_sf"/>
</dbReference>
<organism evidence="12 13">
    <name type="scientific">Epilithonimonas lactis</name>
    <dbReference type="NCBI Taxonomy" id="421072"/>
    <lineage>
        <taxon>Bacteria</taxon>
        <taxon>Pseudomonadati</taxon>
        <taxon>Bacteroidota</taxon>
        <taxon>Flavobacteriia</taxon>
        <taxon>Flavobacteriales</taxon>
        <taxon>Weeksellaceae</taxon>
        <taxon>Chryseobacterium group</taxon>
        <taxon>Epilithonimonas</taxon>
    </lineage>
</organism>
<dbReference type="SUPFAM" id="SSF51735">
    <property type="entry name" value="NAD(P)-binding Rossmann-fold domains"/>
    <property type="match status" value="1"/>
</dbReference>
<dbReference type="RefSeq" id="WP_034974610.1">
    <property type="nucleotide sequence ID" value="NZ_FOFI01000004.1"/>
</dbReference>
<dbReference type="PANTHER" id="PTHR21708:SF26">
    <property type="entry name" value="2-DEHYDROPANTOATE 2-REDUCTASE"/>
    <property type="match status" value="1"/>
</dbReference>
<evidence type="ECO:0000256" key="9">
    <source>
        <dbReference type="RuleBase" id="RU362068"/>
    </source>
</evidence>
<proteinExistence type="inferred from homology"/>
<comment type="function">
    <text evidence="9">Catalyzes the NADPH-dependent reduction of ketopantoate into pantoic acid.</text>
</comment>
<dbReference type="InterPro" id="IPR051402">
    <property type="entry name" value="KPR-Related"/>
</dbReference>
<dbReference type="InterPro" id="IPR013752">
    <property type="entry name" value="KPA_reductase"/>
</dbReference>
<dbReference type="OrthoDB" id="9796561at2"/>
<comment type="catalytic activity">
    <reaction evidence="8 9">
        <text>(R)-pantoate + NADP(+) = 2-dehydropantoate + NADPH + H(+)</text>
        <dbReference type="Rhea" id="RHEA:16233"/>
        <dbReference type="ChEBI" id="CHEBI:11561"/>
        <dbReference type="ChEBI" id="CHEBI:15378"/>
        <dbReference type="ChEBI" id="CHEBI:15980"/>
        <dbReference type="ChEBI" id="CHEBI:57783"/>
        <dbReference type="ChEBI" id="CHEBI:58349"/>
        <dbReference type="EC" id="1.1.1.169"/>
    </reaction>
</comment>
<comment type="similarity">
    <text evidence="2 9">Belongs to the ketopantoate reductase family.</text>
</comment>
<keyword evidence="6 9" id="KW-0560">Oxidoreductase</keyword>
<dbReference type="InterPro" id="IPR008927">
    <property type="entry name" value="6-PGluconate_DH-like_C_sf"/>
</dbReference>
<dbReference type="InterPro" id="IPR013328">
    <property type="entry name" value="6PGD_dom2"/>
</dbReference>